<dbReference type="PANTHER" id="PTHR37533:SF2">
    <property type="entry name" value="FLAGELLAR HOOK-LENGTH CONTROL PROTEIN"/>
    <property type="match status" value="1"/>
</dbReference>
<dbReference type="PRINTS" id="PR01007">
    <property type="entry name" value="FLGHOOKFLIK"/>
</dbReference>
<dbReference type="EMBL" id="JAVRIB010000001">
    <property type="protein sequence ID" value="MDT0633378.1"/>
    <property type="molecule type" value="Genomic_DNA"/>
</dbReference>
<evidence type="ECO:0000313" key="6">
    <source>
        <dbReference type="EMBL" id="MDT0633378.1"/>
    </source>
</evidence>
<dbReference type="InterPro" id="IPR021136">
    <property type="entry name" value="Flagellar_hook_control-like_C"/>
</dbReference>
<sequence>MPPLASTTTDATAPTGSGRGQADSRQRPVGNEVAFRAAPALDSFANPALGTPAQAARNPAPAAFADLLLRRPAGDLPGQAVVVSPADTPGLMVGSLSSTSLSVPAPAAASSASLGGTPPSPQALSDQVFVAVQRGDQQIELMLEPADLGRLRIQLQLDGDQVNLQFQSANPAAREAIESALPRLREMLADQGLQLGETAVGDQGHGARRQPGEPAAPRHDGTPVSDPALTPSSGDFAADADTTTAHGLIDLYA</sequence>
<dbReference type="PANTHER" id="PTHR37533">
    <property type="entry name" value="FLAGELLAR HOOK-LENGTH CONTROL PROTEIN"/>
    <property type="match status" value="1"/>
</dbReference>
<organism evidence="6 7">
    <name type="scientific">Spectribacter hydrogenoxidans</name>
    <dbReference type="NCBI Taxonomy" id="3075608"/>
    <lineage>
        <taxon>Bacteria</taxon>
        <taxon>Pseudomonadati</taxon>
        <taxon>Pseudomonadota</taxon>
        <taxon>Gammaproteobacteria</taxon>
        <taxon>Salinisphaerales</taxon>
        <taxon>Salinisphaeraceae</taxon>
        <taxon>Spectribacter</taxon>
    </lineage>
</organism>
<comment type="caution">
    <text evidence="6">The sequence shown here is derived from an EMBL/GenBank/DDBJ whole genome shotgun (WGS) entry which is preliminary data.</text>
</comment>
<evidence type="ECO:0000313" key="7">
    <source>
        <dbReference type="Proteomes" id="UP001251857"/>
    </source>
</evidence>
<keyword evidence="6" id="KW-0966">Cell projection</keyword>
<dbReference type="InterPro" id="IPR038610">
    <property type="entry name" value="FliK-like_C_sf"/>
</dbReference>
<feature type="domain" description="Flagellar hook-length control protein-like C-terminal" evidence="5">
    <location>
        <begin position="127"/>
        <end position="205"/>
    </location>
</feature>
<evidence type="ECO:0000256" key="1">
    <source>
        <dbReference type="ARBA" id="ARBA00003944"/>
    </source>
</evidence>
<feature type="region of interest" description="Disordered" evidence="4">
    <location>
        <begin position="200"/>
        <end position="240"/>
    </location>
</feature>
<evidence type="ECO:0000259" key="5">
    <source>
        <dbReference type="Pfam" id="PF02120"/>
    </source>
</evidence>
<evidence type="ECO:0000256" key="3">
    <source>
        <dbReference type="ARBA" id="ARBA00022795"/>
    </source>
</evidence>
<reference evidence="6 7" key="1">
    <citation type="submission" date="2023-09" db="EMBL/GenBank/DDBJ databases">
        <authorList>
            <person name="Rey-Velasco X."/>
        </authorList>
    </citation>
    <scope>NUCLEOTIDE SEQUENCE [LARGE SCALE GENOMIC DNA]</scope>
    <source>
        <strain evidence="6 7">W335</strain>
    </source>
</reference>
<dbReference type="Gene3D" id="3.30.750.140">
    <property type="match status" value="1"/>
</dbReference>
<gene>
    <name evidence="6" type="ORF">RM532_00260</name>
</gene>
<evidence type="ECO:0000256" key="4">
    <source>
        <dbReference type="SAM" id="MobiDB-lite"/>
    </source>
</evidence>
<feature type="region of interest" description="Disordered" evidence="4">
    <location>
        <begin position="1"/>
        <end position="35"/>
    </location>
</feature>
<dbReference type="CDD" id="cd17470">
    <property type="entry name" value="T3SS_Flik_C"/>
    <property type="match status" value="1"/>
</dbReference>
<dbReference type="Pfam" id="PF02120">
    <property type="entry name" value="Flg_hook"/>
    <property type="match status" value="1"/>
</dbReference>
<dbReference type="InterPro" id="IPR052563">
    <property type="entry name" value="FliK"/>
</dbReference>
<keyword evidence="6" id="KW-0969">Cilium</keyword>
<protein>
    <submittedName>
        <fullName evidence="6">Flagellar hook-length control protein FliK</fullName>
    </submittedName>
</protein>
<keyword evidence="7" id="KW-1185">Reference proteome</keyword>
<keyword evidence="6" id="KW-0282">Flagellum</keyword>
<keyword evidence="3" id="KW-1005">Bacterial flagellum biogenesis</keyword>
<proteinExistence type="inferred from homology"/>
<comment type="function">
    <text evidence="1">Controls the length of the flagellar hook.</text>
</comment>
<dbReference type="Proteomes" id="UP001251857">
    <property type="component" value="Unassembled WGS sequence"/>
</dbReference>
<dbReference type="InterPro" id="IPR001635">
    <property type="entry name" value="Flag_hook_Flik"/>
</dbReference>
<comment type="similarity">
    <text evidence="2">Belongs to the FliK family.</text>
</comment>
<accession>A0ABU3BVQ1</accession>
<dbReference type="RefSeq" id="WP_311651078.1">
    <property type="nucleotide sequence ID" value="NZ_JAVRIB010000001.1"/>
</dbReference>
<evidence type="ECO:0000256" key="2">
    <source>
        <dbReference type="ARBA" id="ARBA00009149"/>
    </source>
</evidence>
<feature type="compositionally biased region" description="Polar residues" evidence="4">
    <location>
        <begin position="1"/>
        <end position="15"/>
    </location>
</feature>
<name>A0ABU3BVQ1_9GAMM</name>